<keyword evidence="4 7" id="KW-0460">Magnesium</keyword>
<keyword evidence="9" id="KW-1185">Reference proteome</keyword>
<evidence type="ECO:0000256" key="4">
    <source>
        <dbReference type="ARBA" id="ARBA00022842"/>
    </source>
</evidence>
<protein>
    <submittedName>
        <fullName evidence="8">Uncharacterized protein</fullName>
    </submittedName>
</protein>
<feature type="active site" description="Proton donor" evidence="5">
    <location>
        <position position="11"/>
    </location>
</feature>
<evidence type="ECO:0000256" key="7">
    <source>
        <dbReference type="PIRSR" id="PIRSR031051-3"/>
    </source>
</evidence>
<dbReference type="InterPro" id="IPR006384">
    <property type="entry name" value="HAD_hydro_PyrdxlP_Pase-like"/>
</dbReference>
<dbReference type="InterPro" id="IPR036412">
    <property type="entry name" value="HAD-like_sf"/>
</dbReference>
<feature type="active site" description="Nucleophile" evidence="5">
    <location>
        <position position="9"/>
    </location>
</feature>
<evidence type="ECO:0000313" key="8">
    <source>
        <dbReference type="EMBL" id="KAF8413041.1"/>
    </source>
</evidence>
<dbReference type="InterPro" id="IPR023214">
    <property type="entry name" value="HAD_sf"/>
</dbReference>
<name>A0A835DR82_TETSI</name>
<evidence type="ECO:0000313" key="9">
    <source>
        <dbReference type="Proteomes" id="UP000655225"/>
    </source>
</evidence>
<feature type="binding site" evidence="7">
    <location>
        <position position="177"/>
    </location>
    <ligand>
        <name>Mg(2+)</name>
        <dbReference type="ChEBI" id="CHEBI:18420"/>
    </ligand>
</feature>
<dbReference type="OrthoDB" id="10267182at2759"/>
<gene>
    <name evidence="8" type="ORF">HHK36_001015</name>
</gene>
<dbReference type="PANTHER" id="PTHR20889:SF12">
    <property type="entry name" value="LP01149P"/>
    <property type="match status" value="1"/>
</dbReference>
<dbReference type="GO" id="GO:0016791">
    <property type="term" value="F:phosphatase activity"/>
    <property type="evidence" value="ECO:0007669"/>
    <property type="project" value="InterPro"/>
</dbReference>
<dbReference type="NCBIfam" id="TIGR01489">
    <property type="entry name" value="DKMTPPase-SF"/>
    <property type="match status" value="1"/>
</dbReference>
<proteinExistence type="predicted"/>
<dbReference type="PIRSF" id="PIRSF031051">
    <property type="entry name" value="PyrdxlP_Pase_PHOSPHO2"/>
    <property type="match status" value="1"/>
</dbReference>
<dbReference type="Gene3D" id="3.40.50.1000">
    <property type="entry name" value="HAD superfamily/HAD-like"/>
    <property type="match status" value="1"/>
</dbReference>
<evidence type="ECO:0000256" key="6">
    <source>
        <dbReference type="PIRSR" id="PIRSR031051-2"/>
    </source>
</evidence>
<dbReference type="GO" id="GO:0046872">
    <property type="term" value="F:metal ion binding"/>
    <property type="evidence" value="ECO:0007669"/>
    <property type="project" value="UniProtKB-KW"/>
</dbReference>
<feature type="binding site" evidence="7">
    <location>
        <position position="11"/>
    </location>
    <ligand>
        <name>Mg(2+)</name>
        <dbReference type="ChEBI" id="CHEBI:18420"/>
    </ligand>
</feature>
<dbReference type="AlphaFoldDB" id="A0A835DR82"/>
<dbReference type="Proteomes" id="UP000655225">
    <property type="component" value="Unassembled WGS sequence"/>
</dbReference>
<comment type="cofactor">
    <cofactor evidence="1 7">
        <name>Mg(2+)</name>
        <dbReference type="ChEBI" id="CHEBI:18420"/>
    </cofactor>
</comment>
<dbReference type="NCBIfam" id="TIGR01488">
    <property type="entry name" value="HAD-SF-IB"/>
    <property type="match status" value="1"/>
</dbReference>
<evidence type="ECO:0000256" key="5">
    <source>
        <dbReference type="PIRSR" id="PIRSR031051-1"/>
    </source>
</evidence>
<feature type="binding site" evidence="6">
    <location>
        <position position="95"/>
    </location>
    <ligand>
        <name>substrate</name>
    </ligand>
</feature>
<evidence type="ECO:0000256" key="3">
    <source>
        <dbReference type="ARBA" id="ARBA00022801"/>
    </source>
</evidence>
<feature type="binding site" evidence="7">
    <location>
        <position position="9"/>
    </location>
    <ligand>
        <name>Mg(2+)</name>
        <dbReference type="ChEBI" id="CHEBI:18420"/>
    </ligand>
</feature>
<accession>A0A835DR82</accession>
<dbReference type="SUPFAM" id="SSF56784">
    <property type="entry name" value="HAD-like"/>
    <property type="match status" value="1"/>
</dbReference>
<dbReference type="InterPro" id="IPR016965">
    <property type="entry name" value="Pase_PHOSPHO-typ"/>
</dbReference>
<dbReference type="OMA" id="HNLADCF"/>
<feature type="binding site" evidence="6">
    <location>
        <position position="20"/>
    </location>
    <ligand>
        <name>substrate</name>
    </ligand>
</feature>
<organism evidence="8 9">
    <name type="scientific">Tetracentron sinense</name>
    <name type="common">Spur-leaf</name>
    <dbReference type="NCBI Taxonomy" id="13715"/>
    <lineage>
        <taxon>Eukaryota</taxon>
        <taxon>Viridiplantae</taxon>
        <taxon>Streptophyta</taxon>
        <taxon>Embryophyta</taxon>
        <taxon>Tracheophyta</taxon>
        <taxon>Spermatophyta</taxon>
        <taxon>Magnoliopsida</taxon>
        <taxon>Trochodendrales</taxon>
        <taxon>Trochodendraceae</taxon>
        <taxon>Tetracentron</taxon>
    </lineage>
</organism>
<dbReference type="Pfam" id="PF06888">
    <property type="entry name" value="Put_Phosphatase"/>
    <property type="match status" value="1"/>
</dbReference>
<sequence>MAGVVVIFDFDQTIIDCECDDWVVEEMGATQLFNQLLPTMPWNSLMDRIMAEFHSQGKTTEEIAECLKRIPLHPQIITAIKSAHAHGCDLRILSDANVFYIETIFKHHGLMEYFSEIHTNLSFVDEEGKLKIFPHHDFTSSPHGCSLCPPNMCKSIVMKQMQSSASVEGRRFIYIGDGSGDFCPSLKLGERDQVMPRKNFPLWELICKNSMLIKASVHEWSDGEGLERVLLHLINTISIEENNSSNYPQLISVDCKFGTIPNSIRENTFLITSQFPTAAKD</sequence>
<reference evidence="8 9" key="1">
    <citation type="submission" date="2020-04" db="EMBL/GenBank/DDBJ databases">
        <title>Plant Genome Project.</title>
        <authorList>
            <person name="Zhang R.-G."/>
        </authorList>
    </citation>
    <scope>NUCLEOTIDE SEQUENCE [LARGE SCALE GENOMIC DNA]</scope>
    <source>
        <strain evidence="8">YNK0</strain>
        <tissue evidence="8">Leaf</tissue>
    </source>
</reference>
<keyword evidence="2 7" id="KW-0479">Metal-binding</keyword>
<dbReference type="EMBL" id="JABCRI010000001">
    <property type="protein sequence ID" value="KAF8413041.1"/>
    <property type="molecule type" value="Genomic_DNA"/>
</dbReference>
<evidence type="ECO:0000256" key="2">
    <source>
        <dbReference type="ARBA" id="ARBA00022723"/>
    </source>
</evidence>
<keyword evidence="3" id="KW-0378">Hydrolase</keyword>
<dbReference type="PANTHER" id="PTHR20889">
    <property type="entry name" value="PHOSPHATASE, ORPHAN 1, 2"/>
    <property type="match status" value="1"/>
</dbReference>
<comment type="caution">
    <text evidence="8">The sequence shown here is derived from an EMBL/GenBank/DDBJ whole genome shotgun (WGS) entry which is preliminary data.</text>
</comment>
<evidence type="ECO:0000256" key="1">
    <source>
        <dbReference type="ARBA" id="ARBA00001946"/>
    </source>
</evidence>